<evidence type="ECO:0000256" key="5">
    <source>
        <dbReference type="ARBA" id="ARBA00022989"/>
    </source>
</evidence>
<gene>
    <name evidence="10" type="ORF">K8P03_07650</name>
</gene>
<evidence type="ECO:0000256" key="6">
    <source>
        <dbReference type="ARBA" id="ARBA00023136"/>
    </source>
</evidence>
<protein>
    <submittedName>
        <fullName evidence="10">FtsQ-type POTRA domain-containing protein</fullName>
    </submittedName>
</protein>
<evidence type="ECO:0000256" key="8">
    <source>
        <dbReference type="SAM" id="Phobius"/>
    </source>
</evidence>
<accession>A0ABS7T040</accession>
<dbReference type="Proteomes" id="UP000734271">
    <property type="component" value="Unassembled WGS sequence"/>
</dbReference>
<comment type="caution">
    <text evidence="10">The sequence shown here is derived from an EMBL/GenBank/DDBJ whole genome shotgun (WGS) entry which is preliminary data.</text>
</comment>
<evidence type="ECO:0000256" key="4">
    <source>
        <dbReference type="ARBA" id="ARBA00022692"/>
    </source>
</evidence>
<name>A0ABS7T040_9FIRM</name>
<dbReference type="InterPro" id="IPR013685">
    <property type="entry name" value="POTRA_FtsQ_type"/>
</dbReference>
<dbReference type="InterPro" id="IPR034746">
    <property type="entry name" value="POTRA"/>
</dbReference>
<dbReference type="RefSeq" id="WP_223420071.1">
    <property type="nucleotide sequence ID" value="NZ_JAIPME010000002.1"/>
</dbReference>
<keyword evidence="7" id="KW-0131">Cell cycle</keyword>
<keyword evidence="4 8" id="KW-0812">Transmembrane</keyword>
<keyword evidence="3" id="KW-0132">Cell division</keyword>
<dbReference type="PROSITE" id="PS51779">
    <property type="entry name" value="POTRA"/>
    <property type="match status" value="1"/>
</dbReference>
<keyword evidence="6 8" id="KW-0472">Membrane</keyword>
<keyword evidence="5 8" id="KW-1133">Transmembrane helix</keyword>
<evidence type="ECO:0000259" key="9">
    <source>
        <dbReference type="PROSITE" id="PS51779"/>
    </source>
</evidence>
<feature type="domain" description="POTRA" evidence="9">
    <location>
        <begin position="61"/>
        <end position="129"/>
    </location>
</feature>
<dbReference type="PANTHER" id="PTHR37820:SF1">
    <property type="entry name" value="CELL DIVISION PROTEIN FTSQ"/>
    <property type="match status" value="1"/>
</dbReference>
<proteinExistence type="predicted"/>
<dbReference type="Gene3D" id="3.10.20.310">
    <property type="entry name" value="membrane protein fhac"/>
    <property type="match status" value="1"/>
</dbReference>
<dbReference type="Pfam" id="PF08478">
    <property type="entry name" value="POTRA_1"/>
    <property type="match status" value="1"/>
</dbReference>
<keyword evidence="2" id="KW-1003">Cell membrane</keyword>
<evidence type="ECO:0000256" key="2">
    <source>
        <dbReference type="ARBA" id="ARBA00022475"/>
    </source>
</evidence>
<evidence type="ECO:0000256" key="7">
    <source>
        <dbReference type="ARBA" id="ARBA00023306"/>
    </source>
</evidence>
<feature type="transmembrane region" description="Helical" evidence="8">
    <location>
        <begin position="38"/>
        <end position="56"/>
    </location>
</feature>
<reference evidence="10 11" key="1">
    <citation type="submission" date="2021-08" db="EMBL/GenBank/DDBJ databases">
        <title>FDA dAtabase for Regulatory Grade micrObial Sequences (FDA-ARGOS): Supporting development and validation of Infectious Disease Dx tests.</title>
        <authorList>
            <person name="Sproer C."/>
            <person name="Gronow S."/>
            <person name="Severitt S."/>
            <person name="Schroder I."/>
            <person name="Tallon L."/>
            <person name="Sadzewicz L."/>
            <person name="Zhao X."/>
            <person name="Boylan J."/>
            <person name="Ott S."/>
            <person name="Bowen H."/>
            <person name="Vavikolanu K."/>
            <person name="Hazen T."/>
            <person name="Aluvathingal J."/>
            <person name="Nadendla S."/>
            <person name="Lowell S."/>
            <person name="Myers T."/>
            <person name="Yan Y."/>
            <person name="Sichtig H."/>
        </authorList>
    </citation>
    <scope>NUCLEOTIDE SEQUENCE [LARGE SCALE GENOMIC DNA]</scope>
    <source>
        <strain evidence="10 11">FDAARGOS_1460</strain>
    </source>
</reference>
<evidence type="ECO:0000256" key="3">
    <source>
        <dbReference type="ARBA" id="ARBA00022618"/>
    </source>
</evidence>
<sequence>MTNKNDDRLIKKGSRVFNKKYIAKKRSLEEEKRGNSKAFIFLLVLAFLLGVFYNLYTHPFMKIQDIYINGNRVTEDTEIIKKLKSPLGKNILLYNPTKYEEDIENLEYIKSAKVRKVFPKMLSVKVEEDFPMFVIKKYGKEIIVTNNGLVTDKKPYSKEAKLIEIKTKGVETTLGQSFTSSQAIGDFIKELQASSLIGSLSQLNLENKLDIGIMIQDIEVKFGDLNNISYKIKLLEKILQDIKSKGLEAVSINLNNGDNPLVVVK</sequence>
<dbReference type="EMBL" id="JAIPME010000002">
    <property type="protein sequence ID" value="MBZ2387155.1"/>
    <property type="molecule type" value="Genomic_DNA"/>
</dbReference>
<dbReference type="InterPro" id="IPR050487">
    <property type="entry name" value="FtsQ_DivIB"/>
</dbReference>
<evidence type="ECO:0000313" key="11">
    <source>
        <dbReference type="Proteomes" id="UP000734271"/>
    </source>
</evidence>
<keyword evidence="11" id="KW-1185">Reference proteome</keyword>
<dbReference type="PANTHER" id="PTHR37820">
    <property type="entry name" value="CELL DIVISION PROTEIN DIVIB"/>
    <property type="match status" value="1"/>
</dbReference>
<evidence type="ECO:0000256" key="1">
    <source>
        <dbReference type="ARBA" id="ARBA00004370"/>
    </source>
</evidence>
<evidence type="ECO:0000313" key="10">
    <source>
        <dbReference type="EMBL" id="MBZ2387155.1"/>
    </source>
</evidence>
<comment type="subcellular location">
    <subcellularLocation>
        <location evidence="1">Membrane</location>
    </subcellularLocation>
</comment>
<organism evidence="10 11">
    <name type="scientific">Anaerococcus murdochii</name>
    <dbReference type="NCBI Taxonomy" id="411577"/>
    <lineage>
        <taxon>Bacteria</taxon>
        <taxon>Bacillati</taxon>
        <taxon>Bacillota</taxon>
        <taxon>Tissierellia</taxon>
        <taxon>Tissierellales</taxon>
        <taxon>Peptoniphilaceae</taxon>
        <taxon>Anaerococcus</taxon>
    </lineage>
</organism>